<reference evidence="2 3" key="1">
    <citation type="submission" date="2019-01" db="EMBL/GenBank/DDBJ databases">
        <title>Ktedonosporobacter rubrisoli SCAWS-G2.</title>
        <authorList>
            <person name="Huang Y."/>
            <person name="Yan B."/>
        </authorList>
    </citation>
    <scope>NUCLEOTIDE SEQUENCE [LARGE SCALE GENOMIC DNA]</scope>
    <source>
        <strain evidence="2 3">SCAWS-G2</strain>
    </source>
</reference>
<sequence length="108" mass="12100">MVRRISCILYFSSVGILFFSFSPIFSPILADVKGILIPLGIALCSIGWLGALITTAQQGQWQWFFLILFLSMLGMLLYAIFGLPDISPPDMSKRGNDQQKDNSIHWSD</sequence>
<feature type="transmembrane region" description="Helical" evidence="1">
    <location>
        <begin position="35"/>
        <end position="56"/>
    </location>
</feature>
<name>A0A4P6JJT5_KTERU</name>
<evidence type="ECO:0000256" key="1">
    <source>
        <dbReference type="SAM" id="Phobius"/>
    </source>
</evidence>
<dbReference type="Proteomes" id="UP000290365">
    <property type="component" value="Chromosome"/>
</dbReference>
<protein>
    <submittedName>
        <fullName evidence="2">Uncharacterized protein</fullName>
    </submittedName>
</protein>
<gene>
    <name evidence="2" type="ORF">EPA93_05005</name>
</gene>
<dbReference type="RefSeq" id="WP_129885993.1">
    <property type="nucleotide sequence ID" value="NZ_CP035758.1"/>
</dbReference>
<feature type="transmembrane region" description="Helical" evidence="1">
    <location>
        <begin position="63"/>
        <end position="81"/>
    </location>
</feature>
<feature type="transmembrane region" description="Helical" evidence="1">
    <location>
        <begin position="7"/>
        <end position="29"/>
    </location>
</feature>
<dbReference type="KEGG" id="kbs:EPA93_05005"/>
<evidence type="ECO:0000313" key="3">
    <source>
        <dbReference type="Proteomes" id="UP000290365"/>
    </source>
</evidence>
<keyword evidence="1" id="KW-0812">Transmembrane</keyword>
<evidence type="ECO:0000313" key="2">
    <source>
        <dbReference type="EMBL" id="QBD75394.1"/>
    </source>
</evidence>
<proteinExistence type="predicted"/>
<dbReference type="AlphaFoldDB" id="A0A4P6JJT5"/>
<keyword evidence="1" id="KW-1133">Transmembrane helix</keyword>
<keyword evidence="3" id="KW-1185">Reference proteome</keyword>
<dbReference type="EMBL" id="CP035758">
    <property type="protein sequence ID" value="QBD75394.1"/>
    <property type="molecule type" value="Genomic_DNA"/>
</dbReference>
<keyword evidence="1" id="KW-0472">Membrane</keyword>
<accession>A0A4P6JJT5</accession>
<organism evidence="2 3">
    <name type="scientific">Ktedonosporobacter rubrisoli</name>
    <dbReference type="NCBI Taxonomy" id="2509675"/>
    <lineage>
        <taxon>Bacteria</taxon>
        <taxon>Bacillati</taxon>
        <taxon>Chloroflexota</taxon>
        <taxon>Ktedonobacteria</taxon>
        <taxon>Ktedonobacterales</taxon>
        <taxon>Ktedonosporobacteraceae</taxon>
        <taxon>Ktedonosporobacter</taxon>
    </lineage>
</organism>